<dbReference type="SUPFAM" id="SSF56349">
    <property type="entry name" value="DNA breaking-rejoining enzymes"/>
    <property type="match status" value="1"/>
</dbReference>
<dbReference type="Proteomes" id="UP000287547">
    <property type="component" value="Unassembled WGS sequence"/>
</dbReference>
<protein>
    <recommendedName>
        <fullName evidence="2">Tyr recombinase domain-containing protein</fullName>
    </recommendedName>
</protein>
<dbReference type="EMBL" id="QHKI01000128">
    <property type="protein sequence ID" value="RSM59736.1"/>
    <property type="molecule type" value="Genomic_DNA"/>
</dbReference>
<gene>
    <name evidence="3" type="ORF">DMH04_55330</name>
</gene>
<dbReference type="GO" id="GO:0015074">
    <property type="term" value="P:DNA integration"/>
    <property type="evidence" value="ECO:0007669"/>
    <property type="project" value="InterPro"/>
</dbReference>
<feature type="domain" description="Tyr recombinase" evidence="2">
    <location>
        <begin position="1"/>
        <end position="92"/>
    </location>
</feature>
<dbReference type="InterPro" id="IPR011010">
    <property type="entry name" value="DNA_brk_join_enz"/>
</dbReference>
<organism evidence="3 4">
    <name type="scientific">Kibdelosporangium aridum</name>
    <dbReference type="NCBI Taxonomy" id="2030"/>
    <lineage>
        <taxon>Bacteria</taxon>
        <taxon>Bacillati</taxon>
        <taxon>Actinomycetota</taxon>
        <taxon>Actinomycetes</taxon>
        <taxon>Pseudonocardiales</taxon>
        <taxon>Pseudonocardiaceae</taxon>
        <taxon>Kibdelosporangium</taxon>
    </lineage>
</organism>
<dbReference type="GO" id="GO:0003677">
    <property type="term" value="F:DNA binding"/>
    <property type="evidence" value="ECO:0007669"/>
    <property type="project" value="InterPro"/>
</dbReference>
<evidence type="ECO:0000259" key="2">
    <source>
        <dbReference type="PROSITE" id="PS51898"/>
    </source>
</evidence>
<evidence type="ECO:0000313" key="4">
    <source>
        <dbReference type="Proteomes" id="UP000287547"/>
    </source>
</evidence>
<dbReference type="AlphaFoldDB" id="A0A428XWK1"/>
<dbReference type="PROSITE" id="PS51898">
    <property type="entry name" value="TYR_RECOMBINASE"/>
    <property type="match status" value="1"/>
</dbReference>
<dbReference type="InterPro" id="IPR002104">
    <property type="entry name" value="Integrase_catalytic"/>
</dbReference>
<name>A0A428XWK1_KIBAR</name>
<dbReference type="Pfam" id="PF00589">
    <property type="entry name" value="Phage_integrase"/>
    <property type="match status" value="1"/>
</dbReference>
<dbReference type="Gene3D" id="1.10.443.10">
    <property type="entry name" value="Intergrase catalytic core"/>
    <property type="match status" value="1"/>
</dbReference>
<reference evidence="3 4" key="1">
    <citation type="submission" date="2018-05" db="EMBL/GenBank/DDBJ databases">
        <title>Evolution of GPA BGCs.</title>
        <authorList>
            <person name="Waglechner N."/>
            <person name="Wright G.D."/>
        </authorList>
    </citation>
    <scope>NUCLEOTIDE SEQUENCE [LARGE SCALE GENOMIC DNA]</scope>
    <source>
        <strain evidence="3 4">A82846</strain>
    </source>
</reference>
<comment type="caution">
    <text evidence="3">The sequence shown here is derived from an EMBL/GenBank/DDBJ whole genome shotgun (WGS) entry which is preliminary data.</text>
</comment>
<keyword evidence="1" id="KW-0233">DNA recombination</keyword>
<evidence type="ECO:0000256" key="1">
    <source>
        <dbReference type="ARBA" id="ARBA00023172"/>
    </source>
</evidence>
<dbReference type="OrthoDB" id="9805859at2"/>
<dbReference type="GO" id="GO:0006310">
    <property type="term" value="P:DNA recombination"/>
    <property type="evidence" value="ECO:0007669"/>
    <property type="project" value="UniProtKB-KW"/>
</dbReference>
<proteinExistence type="predicted"/>
<dbReference type="InterPro" id="IPR013762">
    <property type="entry name" value="Integrase-like_cat_sf"/>
</dbReference>
<accession>A0A428XWK1</accession>
<evidence type="ECO:0000313" key="3">
    <source>
        <dbReference type="EMBL" id="RSM59736.1"/>
    </source>
</evidence>
<sequence>MGRFGHQWCGSRRYRDRPPNGFLGRVPERAVKASGLPPPVRLHDLRHGAATLALAAGADMKIVQEMLGHSSITITSDTYTSVLPQVAQDAAEAAARLVPRAHARPHGLTSGSQVAASDGALLRQIST</sequence>